<dbReference type="SUPFAM" id="SSF160240">
    <property type="entry name" value="Cation efflux protein cytoplasmic domain-like"/>
    <property type="match status" value="1"/>
</dbReference>
<accession>A0A380S8D3</accession>
<proteinExistence type="inferred from homology"/>
<gene>
    <name evidence="10" type="ORF">SAMN05661053_2577</name>
</gene>
<evidence type="ECO:0000256" key="6">
    <source>
        <dbReference type="ARBA" id="ARBA00023136"/>
    </source>
</evidence>
<evidence type="ECO:0000256" key="2">
    <source>
        <dbReference type="ARBA" id="ARBA00008114"/>
    </source>
</evidence>
<comment type="similarity">
    <text evidence="2">Belongs to the cation diffusion facilitator (CDF) transporter (TC 2.A.4) family.</text>
</comment>
<evidence type="ECO:0000256" key="3">
    <source>
        <dbReference type="ARBA" id="ARBA00022448"/>
    </source>
</evidence>
<dbReference type="GO" id="GO:0016020">
    <property type="term" value="C:membrane"/>
    <property type="evidence" value="ECO:0007669"/>
    <property type="project" value="UniProtKB-SubCell"/>
</dbReference>
<dbReference type="NCBIfam" id="TIGR01297">
    <property type="entry name" value="CDF"/>
    <property type="match status" value="1"/>
</dbReference>
<evidence type="ECO:0000256" key="7">
    <source>
        <dbReference type="SAM" id="Phobius"/>
    </source>
</evidence>
<dbReference type="InterPro" id="IPR027470">
    <property type="entry name" value="Cation_efflux_CTD"/>
</dbReference>
<reference evidence="10 11" key="1">
    <citation type="submission" date="2017-08" db="EMBL/GenBank/DDBJ databases">
        <authorList>
            <person name="de Groot N.N."/>
        </authorList>
    </citation>
    <scope>NUCLEOTIDE SEQUENCE [LARGE SCALE GENOMIC DNA]</scope>
    <source>
        <strain evidence="10 11">HM2</strain>
    </source>
</reference>
<comment type="subcellular location">
    <subcellularLocation>
        <location evidence="1">Membrane</location>
        <topology evidence="1">Multi-pass membrane protein</topology>
    </subcellularLocation>
</comment>
<dbReference type="InterPro" id="IPR027469">
    <property type="entry name" value="Cation_efflux_TMD_sf"/>
</dbReference>
<evidence type="ECO:0000256" key="4">
    <source>
        <dbReference type="ARBA" id="ARBA00022692"/>
    </source>
</evidence>
<dbReference type="InterPro" id="IPR058533">
    <property type="entry name" value="Cation_efflux_TM"/>
</dbReference>
<feature type="transmembrane region" description="Helical" evidence="7">
    <location>
        <begin position="119"/>
        <end position="138"/>
    </location>
</feature>
<dbReference type="RefSeq" id="WP_088661239.1">
    <property type="nucleotide sequence ID" value="NZ_UHJL01000004.1"/>
</dbReference>
<evidence type="ECO:0000256" key="5">
    <source>
        <dbReference type="ARBA" id="ARBA00022989"/>
    </source>
</evidence>
<dbReference type="InterPro" id="IPR050291">
    <property type="entry name" value="CDF_Transporter"/>
</dbReference>
<dbReference type="Proteomes" id="UP000255423">
    <property type="component" value="Unassembled WGS sequence"/>
</dbReference>
<dbReference type="SUPFAM" id="SSF161111">
    <property type="entry name" value="Cation efflux protein transmembrane domain-like"/>
    <property type="match status" value="1"/>
</dbReference>
<sequence length="309" mass="33373">MTRVRKKDDSSEVRKVTWVGLGWNAALSVAKFVVGVVGNSQALVADAIHSASDFVTDVAVIVGSHFWNSPPDAEHPYGHRRFETLITIGIGLAVAAVGIGIGYKAVLALLAGEASHPETSVAVMAFASIVVKEILFRYTRNAGRKIRSQVLEANAWHHRSDSFSSIPVLVAVVFAILLPQLWFADSVGALVVAFFVIHSAIEIAAPGLRQLVDRGANPDVLGKLRSVALSHPKVISLHGLRSRYVGSDLHVDVHIVVDDQMTLKDAHDVAEEVEQLLIDSNENVVDALVHIDPYNANRAAQGEIKTIEK</sequence>
<feature type="domain" description="Cation efflux protein cytoplasmic" evidence="9">
    <location>
        <begin position="218"/>
        <end position="294"/>
    </location>
</feature>
<feature type="transmembrane region" description="Helical" evidence="7">
    <location>
        <begin position="85"/>
        <end position="107"/>
    </location>
</feature>
<feature type="domain" description="Cation efflux protein transmembrane" evidence="8">
    <location>
        <begin position="18"/>
        <end position="212"/>
    </location>
</feature>
<keyword evidence="5 7" id="KW-1133">Transmembrane helix</keyword>
<dbReference type="InterPro" id="IPR002524">
    <property type="entry name" value="Cation_efflux"/>
</dbReference>
<dbReference type="InterPro" id="IPR036837">
    <property type="entry name" value="Cation_efflux_CTD_sf"/>
</dbReference>
<dbReference type="Pfam" id="PF16916">
    <property type="entry name" value="ZT_dimer"/>
    <property type="match status" value="1"/>
</dbReference>
<dbReference type="PANTHER" id="PTHR43840:SF15">
    <property type="entry name" value="MITOCHONDRIAL METAL TRANSPORTER 1-RELATED"/>
    <property type="match status" value="1"/>
</dbReference>
<feature type="transmembrane region" description="Helical" evidence="7">
    <location>
        <begin position="189"/>
        <end position="208"/>
    </location>
</feature>
<name>A0A380S8D3_FIBSU</name>
<dbReference type="AlphaFoldDB" id="A0A380S8D3"/>
<keyword evidence="6 7" id="KW-0472">Membrane</keyword>
<evidence type="ECO:0000256" key="1">
    <source>
        <dbReference type="ARBA" id="ARBA00004141"/>
    </source>
</evidence>
<evidence type="ECO:0000259" key="9">
    <source>
        <dbReference type="Pfam" id="PF16916"/>
    </source>
</evidence>
<dbReference type="PANTHER" id="PTHR43840">
    <property type="entry name" value="MITOCHONDRIAL METAL TRANSPORTER 1-RELATED"/>
    <property type="match status" value="1"/>
</dbReference>
<dbReference type="Gene3D" id="3.30.70.1350">
    <property type="entry name" value="Cation efflux protein, cytoplasmic domain"/>
    <property type="match status" value="1"/>
</dbReference>
<evidence type="ECO:0000313" key="10">
    <source>
        <dbReference type="EMBL" id="SUQ25784.1"/>
    </source>
</evidence>
<keyword evidence="4 7" id="KW-0812">Transmembrane</keyword>
<dbReference type="Pfam" id="PF01545">
    <property type="entry name" value="Cation_efflux"/>
    <property type="match status" value="1"/>
</dbReference>
<dbReference type="Gene3D" id="1.20.1510.10">
    <property type="entry name" value="Cation efflux protein transmembrane domain"/>
    <property type="match status" value="1"/>
</dbReference>
<dbReference type="FunFam" id="1.20.1510.10:FF:000006">
    <property type="entry name" value="Divalent cation efflux transporter"/>
    <property type="match status" value="1"/>
</dbReference>
<dbReference type="EMBL" id="UHJL01000004">
    <property type="protein sequence ID" value="SUQ25784.1"/>
    <property type="molecule type" value="Genomic_DNA"/>
</dbReference>
<organism evidence="10 11">
    <name type="scientific">Fibrobacter succinogenes</name>
    <name type="common">Bacteroides succinogenes</name>
    <dbReference type="NCBI Taxonomy" id="833"/>
    <lineage>
        <taxon>Bacteria</taxon>
        <taxon>Pseudomonadati</taxon>
        <taxon>Fibrobacterota</taxon>
        <taxon>Fibrobacteria</taxon>
        <taxon>Fibrobacterales</taxon>
        <taxon>Fibrobacteraceae</taxon>
        <taxon>Fibrobacter</taxon>
    </lineage>
</organism>
<protein>
    <submittedName>
        <fullName evidence="10">Cation diffusion facilitator family transporter</fullName>
    </submittedName>
</protein>
<evidence type="ECO:0000259" key="8">
    <source>
        <dbReference type="Pfam" id="PF01545"/>
    </source>
</evidence>
<evidence type="ECO:0000313" key="11">
    <source>
        <dbReference type="Proteomes" id="UP000255423"/>
    </source>
</evidence>
<dbReference type="GO" id="GO:0008324">
    <property type="term" value="F:monoatomic cation transmembrane transporter activity"/>
    <property type="evidence" value="ECO:0007669"/>
    <property type="project" value="InterPro"/>
</dbReference>
<keyword evidence="3" id="KW-0813">Transport</keyword>
<feature type="transmembrane region" description="Helical" evidence="7">
    <location>
        <begin position="166"/>
        <end position="183"/>
    </location>
</feature>